<dbReference type="AlphaFoldDB" id="A0A1W1BBL9"/>
<evidence type="ECO:0000259" key="2">
    <source>
        <dbReference type="Pfam" id="PF20157"/>
    </source>
</evidence>
<dbReference type="Pfam" id="PF20157">
    <property type="entry name" value="Maf_flag10_N"/>
    <property type="match status" value="1"/>
</dbReference>
<reference evidence="3" key="1">
    <citation type="submission" date="2016-10" db="EMBL/GenBank/DDBJ databases">
        <authorList>
            <person name="de Groot N.N."/>
        </authorList>
    </citation>
    <scope>NUCLEOTIDE SEQUENCE</scope>
</reference>
<name>A0A1W1BBL9_9ZZZZ</name>
<proteinExistence type="predicted"/>
<organism evidence="3">
    <name type="scientific">hydrothermal vent metagenome</name>
    <dbReference type="NCBI Taxonomy" id="652676"/>
    <lineage>
        <taxon>unclassified sequences</taxon>
        <taxon>metagenomes</taxon>
        <taxon>ecological metagenomes</taxon>
    </lineage>
</organism>
<sequence length="656" mass="76199">MQDIENLAMQTYSKNIEYIKKNHKELITLLTTLDLAISKGDYIPRYDLEYINDYLYNKDSLNTSKQMAKLVNFKKNFLAFEGFPIYSFNDDQLDKTDTVSRLITSILPLMRYYRANSEMVDEMKEIKKFIFVGVRLGLHIPIIHEKIRAEEYLIIEDDLEIFKLSLFTTEYYKLAQDATLYFSVADDENLFVNTTKIYLHNTFFENRYLKYLKFPHYPNHKLKQLQNAITTQSFIFFPYKISLDKFIKPLEYINDGYNILNLSHNFRNSTVSDKPVLVLGAGPSFKKNIKWLEKNHNKFIIIAATATLKTLYPLGIKPDIITHLDGQALSHEHYDGIDTHTYLKDTIVLLGGHVSEFVRTKFEKSNIFYYEEKTFYFKNFSSLSTPCVGSFSLLLALQMQSKNTYTLGLDFSVDQETGATHSSDHVEATLLDMSEKEELSKTMDYRNNLFEVKGNFRDIVFTNGLLHASVQVLFNTIPRIISKQQRIYNLADGAAIPSASALKIETITVDKFEDLDKSTIFNVNKELFLSHSKLELDMQDIYSMKKRLNNALEIKNLILQFNNKPTSSQATTFMYDLLGLVSVILKKSDRESDNLTQVFFEYFQYSLAVTVDLLNTKGLKNEKRHIKKLNKLLVDEMSSICDIYINELEKFITNRC</sequence>
<dbReference type="EMBL" id="FPHF01000011">
    <property type="protein sequence ID" value="SFV50818.1"/>
    <property type="molecule type" value="Genomic_DNA"/>
</dbReference>
<feature type="domain" description="6-hydroxymethylpterin diphosphokinase MptE-like" evidence="1">
    <location>
        <begin position="247"/>
        <end position="414"/>
    </location>
</feature>
<dbReference type="InterPro" id="IPR045376">
    <property type="entry name" value="Maf_N"/>
</dbReference>
<evidence type="ECO:0008006" key="4">
    <source>
        <dbReference type="Google" id="ProtNLM"/>
    </source>
</evidence>
<dbReference type="Pfam" id="PF01973">
    <property type="entry name" value="MptE-like"/>
    <property type="match status" value="1"/>
</dbReference>
<dbReference type="PANTHER" id="PTHR41786">
    <property type="entry name" value="MOTILITY ACCESSORY FACTOR MAF"/>
    <property type="match status" value="1"/>
</dbReference>
<evidence type="ECO:0000259" key="1">
    <source>
        <dbReference type="Pfam" id="PF01973"/>
    </source>
</evidence>
<accession>A0A1W1BBL9</accession>
<dbReference type="InterPro" id="IPR002826">
    <property type="entry name" value="MptE-like"/>
</dbReference>
<gene>
    <name evidence="3" type="ORF">MNB_SM-4-458</name>
</gene>
<dbReference type="PANTHER" id="PTHR41786:SF1">
    <property type="entry name" value="6-HYDROXYMETHYLPTERIN DIPHOSPHOKINASE MPTE-LIKE DOMAIN-CONTAINING PROTEIN"/>
    <property type="match status" value="1"/>
</dbReference>
<feature type="domain" description="Glycosyltransferase Maf N-terminal" evidence="2">
    <location>
        <begin position="46"/>
        <end position="232"/>
    </location>
</feature>
<protein>
    <recommendedName>
        <fullName evidence="4">Motility accessory factor</fullName>
    </recommendedName>
</protein>
<evidence type="ECO:0000313" key="3">
    <source>
        <dbReference type="EMBL" id="SFV50818.1"/>
    </source>
</evidence>